<dbReference type="PANTHER" id="PTHR47435:SF4">
    <property type="entry name" value="KELCH REPEAT PROTEIN (AFU_ORTHOLOGUE AFUA_5G12780)"/>
    <property type="match status" value="1"/>
</dbReference>
<evidence type="ECO:0000313" key="3">
    <source>
        <dbReference type="EMBL" id="GIQ84604.1"/>
    </source>
</evidence>
<gene>
    <name evidence="3" type="ORF">KIPB_006132</name>
</gene>
<organism evidence="3 4">
    <name type="scientific">Kipferlia bialata</name>
    <dbReference type="NCBI Taxonomy" id="797122"/>
    <lineage>
        <taxon>Eukaryota</taxon>
        <taxon>Metamonada</taxon>
        <taxon>Carpediemonas-like organisms</taxon>
        <taxon>Kipferlia</taxon>
    </lineage>
</organism>
<dbReference type="EMBL" id="BDIP01001537">
    <property type="protein sequence ID" value="GIQ84604.1"/>
    <property type="molecule type" value="Genomic_DNA"/>
</dbReference>
<evidence type="ECO:0000313" key="4">
    <source>
        <dbReference type="Proteomes" id="UP000265618"/>
    </source>
</evidence>
<keyword evidence="4" id="KW-1185">Reference proteome</keyword>
<dbReference type="Proteomes" id="UP000265618">
    <property type="component" value="Unassembled WGS sequence"/>
</dbReference>
<keyword evidence="1" id="KW-0677">Repeat</keyword>
<evidence type="ECO:0000256" key="2">
    <source>
        <dbReference type="ARBA" id="ARBA00023004"/>
    </source>
</evidence>
<protein>
    <submittedName>
        <fullName evidence="3">Uncharacterized protein</fullName>
    </submittedName>
</protein>
<proteinExistence type="predicted"/>
<name>A0A9K3CZQ5_9EUKA</name>
<dbReference type="InterPro" id="IPR011498">
    <property type="entry name" value="Kelch_2"/>
</dbReference>
<comment type="caution">
    <text evidence="3">The sequence shown here is derived from an EMBL/GenBank/DDBJ whole genome shotgun (WGS) entry which is preliminary data.</text>
</comment>
<keyword evidence="2" id="KW-0408">Iron</keyword>
<dbReference type="AlphaFoldDB" id="A0A9K3CZQ5"/>
<dbReference type="Pfam" id="PF07646">
    <property type="entry name" value="Kelch_2"/>
    <property type="match status" value="1"/>
</dbReference>
<dbReference type="Gene3D" id="2.120.10.80">
    <property type="entry name" value="Kelch-type beta propeller"/>
    <property type="match status" value="1"/>
</dbReference>
<dbReference type="PANTHER" id="PTHR47435">
    <property type="entry name" value="KELCH REPEAT PROTEIN (AFU_ORTHOLOGUE AFUA_5G12780)"/>
    <property type="match status" value="1"/>
</dbReference>
<dbReference type="GO" id="GO:0019760">
    <property type="term" value="P:glucosinolate metabolic process"/>
    <property type="evidence" value="ECO:0007669"/>
    <property type="project" value="UniProtKB-ARBA"/>
</dbReference>
<reference evidence="3 4" key="1">
    <citation type="journal article" date="2018" name="PLoS ONE">
        <title>The draft genome of Kipferlia bialata reveals reductive genome evolution in fornicate parasites.</title>
        <authorList>
            <person name="Tanifuji G."/>
            <person name="Takabayashi S."/>
            <person name="Kume K."/>
            <person name="Takagi M."/>
            <person name="Nakayama T."/>
            <person name="Kamikawa R."/>
            <person name="Inagaki Y."/>
            <person name="Hashimoto T."/>
        </authorList>
    </citation>
    <scope>NUCLEOTIDE SEQUENCE [LARGE SCALE GENOMIC DNA]</scope>
    <source>
        <strain evidence="3">NY0173</strain>
    </source>
</reference>
<sequence>MPHLSFKKVNIPTCGDAFSMVPCDTPGCAVLMGASSPYYRMGHPPPDREGPYCSLVRVTPEGGIRSFGIRDCIVPSDMWGVSVTRMEDGKVLMFGGHHGDEEAVNSLYTYNMGTNEWTEVPHTEGAPWPQGKWRHFAFAIGSVLVIGAGVPSLYHEDWDNDALMATWAYDTETGIWTRLAGYPTPNVYWASGTLVGDTFHLIGKFTHMTFSLRDGWTVLCDHDTHTHLGPGQCAVCTIGQYVVCMGGNGYTYRTVNAYDTVSGTWEKWATEGYEDGSGDGCAVPVGGDSILLRTDGHCYLVTLNRGAMLPGCIQGEE</sequence>
<dbReference type="InterPro" id="IPR015915">
    <property type="entry name" value="Kelch-typ_b-propeller"/>
</dbReference>
<accession>A0A9K3CZQ5</accession>
<dbReference type="SUPFAM" id="SSF117281">
    <property type="entry name" value="Kelch motif"/>
    <property type="match status" value="1"/>
</dbReference>
<evidence type="ECO:0000256" key="1">
    <source>
        <dbReference type="ARBA" id="ARBA00022737"/>
    </source>
</evidence>
<dbReference type="OrthoDB" id="191037at2759"/>